<name>E0DE95_9CORY</name>
<dbReference type="Proteomes" id="UP000004218">
    <property type="component" value="Unassembled WGS sequence"/>
</dbReference>
<keyword evidence="2" id="KW-1185">Reference proteome</keyword>
<accession>E0DE95</accession>
<proteinExistence type="predicted"/>
<dbReference type="AlphaFoldDB" id="E0DE95"/>
<dbReference type="EMBL" id="ACSH02000004">
    <property type="protein sequence ID" value="EFM49493.1"/>
    <property type="molecule type" value="Genomic_DNA"/>
</dbReference>
<sequence>MHIVTVPKRYESASGHGSADQAGCVIALRTRAQVRHCPALRVPRVRFNTHLLSYTTVHCSYF</sequence>
<protein>
    <submittedName>
        <fullName evidence="1">Uncharacterized protein</fullName>
    </submittedName>
</protein>
<gene>
    <name evidence="1" type="ORF">HMPREF0299_7291</name>
</gene>
<evidence type="ECO:0000313" key="2">
    <source>
        <dbReference type="Proteomes" id="UP000004218"/>
    </source>
</evidence>
<dbReference type="STRING" id="553207.HMPREF0299_7291"/>
<evidence type="ECO:0000313" key="1">
    <source>
        <dbReference type="EMBL" id="EFM49493.1"/>
    </source>
</evidence>
<comment type="caution">
    <text evidence="1">The sequence shown here is derived from an EMBL/GenBank/DDBJ whole genome shotgun (WGS) entry which is preliminary data.</text>
</comment>
<organism evidence="1 2">
    <name type="scientific">Corynebacterium matruchotii ATCC 14266</name>
    <dbReference type="NCBI Taxonomy" id="553207"/>
    <lineage>
        <taxon>Bacteria</taxon>
        <taxon>Bacillati</taxon>
        <taxon>Actinomycetota</taxon>
        <taxon>Actinomycetes</taxon>
        <taxon>Mycobacteriales</taxon>
        <taxon>Corynebacteriaceae</taxon>
        <taxon>Corynebacterium</taxon>
    </lineage>
</organism>
<reference evidence="1" key="1">
    <citation type="submission" date="2010-08" db="EMBL/GenBank/DDBJ databases">
        <authorList>
            <person name="Harkins D.M."/>
            <person name="Madupu R."/>
            <person name="Durkin A.S."/>
            <person name="Torralba M."/>
            <person name="Methe B."/>
            <person name="Sutton G.G."/>
            <person name="Nelson K.E."/>
        </authorList>
    </citation>
    <scope>NUCLEOTIDE SEQUENCE [LARGE SCALE GENOMIC DNA]</scope>
    <source>
        <strain evidence="1">ATCC 14266</strain>
    </source>
</reference>